<evidence type="ECO:0000313" key="6">
    <source>
        <dbReference type="EMBL" id="CEO96384.1"/>
    </source>
</evidence>
<evidence type="ECO:0000256" key="1">
    <source>
        <dbReference type="ARBA" id="ARBA00022723"/>
    </source>
</evidence>
<gene>
    <name evidence="6" type="ORF">PBRA_005055</name>
</gene>
<keyword evidence="3" id="KW-0862">Zinc</keyword>
<reference evidence="6 7" key="1">
    <citation type="submission" date="2015-02" db="EMBL/GenBank/DDBJ databases">
        <authorList>
            <person name="Chooi Y.-H."/>
        </authorList>
    </citation>
    <scope>NUCLEOTIDE SEQUENCE [LARGE SCALE GENOMIC DNA]</scope>
    <source>
        <strain evidence="6">E3</strain>
    </source>
</reference>
<dbReference type="Proteomes" id="UP000039324">
    <property type="component" value="Unassembled WGS sequence"/>
</dbReference>
<organism evidence="6 7">
    <name type="scientific">Plasmodiophora brassicae</name>
    <name type="common">Clubroot disease agent</name>
    <dbReference type="NCBI Taxonomy" id="37360"/>
    <lineage>
        <taxon>Eukaryota</taxon>
        <taxon>Sar</taxon>
        <taxon>Rhizaria</taxon>
        <taxon>Endomyxa</taxon>
        <taxon>Phytomyxea</taxon>
        <taxon>Plasmodiophorida</taxon>
        <taxon>Plasmodiophoridae</taxon>
        <taxon>Plasmodiophora</taxon>
    </lineage>
</organism>
<dbReference type="OrthoDB" id="1302410at2759"/>
<keyword evidence="7" id="KW-1185">Reference proteome</keyword>
<accession>A0A0G4IML0</accession>
<dbReference type="AlphaFoldDB" id="A0A0G4IML0"/>
<dbReference type="Pfam" id="PF13639">
    <property type="entry name" value="zf-RING_2"/>
    <property type="match status" value="1"/>
</dbReference>
<evidence type="ECO:0000256" key="2">
    <source>
        <dbReference type="ARBA" id="ARBA00022771"/>
    </source>
</evidence>
<dbReference type="PROSITE" id="PS50089">
    <property type="entry name" value="ZF_RING_2"/>
    <property type="match status" value="1"/>
</dbReference>
<dbReference type="InterPro" id="IPR013083">
    <property type="entry name" value="Znf_RING/FYVE/PHD"/>
</dbReference>
<dbReference type="SUPFAM" id="SSF57850">
    <property type="entry name" value="RING/U-box"/>
    <property type="match status" value="1"/>
</dbReference>
<evidence type="ECO:0000259" key="5">
    <source>
        <dbReference type="PROSITE" id="PS50089"/>
    </source>
</evidence>
<name>A0A0G4IML0_PLABS</name>
<feature type="domain" description="RING-type" evidence="5">
    <location>
        <begin position="191"/>
        <end position="232"/>
    </location>
</feature>
<keyword evidence="2 4" id="KW-0863">Zinc-finger</keyword>
<dbReference type="Gene3D" id="3.30.40.10">
    <property type="entry name" value="Zinc/RING finger domain, C3HC4 (zinc finger)"/>
    <property type="match status" value="1"/>
</dbReference>
<proteinExistence type="predicted"/>
<sequence length="253" mass="28294">MAKFLLARRLQPAVVAVLLITFISGISDARAAFHSPVLAHHLDAHEEDVPIALHNFAPTIVRLIAKFMREVDDIDGARQWLLNVHLTADMDPELLLPAAQELQVHLLISALDASQEDVDLQAALTSQLQALTLSRQQAASAMPATQDQPSMTVLTMENDGPDDNPAKRICITCLDPLKRFRGNKRLSCSICIICLDPLKRFRGNKRLPCRHVFHRNCIETWAQEGIVCPLCRQNMYRATPRWMISCCCASPRS</sequence>
<keyword evidence="1" id="KW-0479">Metal-binding</keyword>
<dbReference type="InterPro" id="IPR001841">
    <property type="entry name" value="Znf_RING"/>
</dbReference>
<dbReference type="GO" id="GO:0008270">
    <property type="term" value="F:zinc ion binding"/>
    <property type="evidence" value="ECO:0007669"/>
    <property type="project" value="UniProtKB-KW"/>
</dbReference>
<evidence type="ECO:0000256" key="3">
    <source>
        <dbReference type="ARBA" id="ARBA00022833"/>
    </source>
</evidence>
<dbReference type="STRING" id="37360.A0A0G4IML0"/>
<evidence type="ECO:0000256" key="4">
    <source>
        <dbReference type="PROSITE-ProRule" id="PRU00175"/>
    </source>
</evidence>
<dbReference type="SMART" id="SM00184">
    <property type="entry name" value="RING"/>
    <property type="match status" value="1"/>
</dbReference>
<dbReference type="EMBL" id="CDSF01000057">
    <property type="protein sequence ID" value="CEO96384.1"/>
    <property type="molecule type" value="Genomic_DNA"/>
</dbReference>
<evidence type="ECO:0000313" key="7">
    <source>
        <dbReference type="Proteomes" id="UP000039324"/>
    </source>
</evidence>
<protein>
    <recommendedName>
        <fullName evidence="5">RING-type domain-containing protein</fullName>
    </recommendedName>
</protein>
<dbReference type="PANTHER" id="PTHR15710">
    <property type="entry name" value="E3 UBIQUITIN-PROTEIN LIGASE PRAJA"/>
    <property type="match status" value="1"/>
</dbReference>